<dbReference type="SMART" id="SM01189">
    <property type="entry name" value="ELM2"/>
    <property type="match status" value="1"/>
</dbReference>
<feature type="compositionally biased region" description="Basic and acidic residues" evidence="6">
    <location>
        <begin position="1"/>
        <end position="13"/>
    </location>
</feature>
<feature type="compositionally biased region" description="Polar residues" evidence="6">
    <location>
        <begin position="331"/>
        <end position="342"/>
    </location>
</feature>
<dbReference type="EMBL" id="OU900095">
    <property type="protein sequence ID" value="CAH1168883.1"/>
    <property type="molecule type" value="Genomic_DNA"/>
</dbReference>
<dbReference type="Pfam" id="PF19426">
    <property type="entry name" value="MIER1_3_C"/>
    <property type="match status" value="1"/>
</dbReference>
<dbReference type="AlphaFoldDB" id="A0A9P0GP10"/>
<reference evidence="9" key="1">
    <citation type="submission" date="2022-01" db="EMBL/GenBank/DDBJ databases">
        <authorList>
            <person name="King R."/>
        </authorList>
    </citation>
    <scope>NUCLEOTIDE SEQUENCE</scope>
</reference>
<gene>
    <name evidence="9" type="ORF">PHYEVI_LOCUS5457</name>
</gene>
<dbReference type="SMART" id="SM00717">
    <property type="entry name" value="SANT"/>
    <property type="match status" value="1"/>
</dbReference>
<evidence type="ECO:0000259" key="7">
    <source>
        <dbReference type="PROSITE" id="PS51156"/>
    </source>
</evidence>
<dbReference type="GO" id="GO:0042826">
    <property type="term" value="F:histone deacetylase binding"/>
    <property type="evidence" value="ECO:0007669"/>
    <property type="project" value="TreeGrafter"/>
</dbReference>
<dbReference type="Gene3D" id="1.10.10.60">
    <property type="entry name" value="Homeodomain-like"/>
    <property type="match status" value="1"/>
</dbReference>
<dbReference type="GO" id="GO:0032991">
    <property type="term" value="C:protein-containing complex"/>
    <property type="evidence" value="ECO:0007669"/>
    <property type="project" value="UniProtKB-ARBA"/>
</dbReference>
<protein>
    <recommendedName>
        <fullName evidence="11">Mesoderm induction early response protein 1</fullName>
    </recommendedName>
</protein>
<dbReference type="CDD" id="cd11661">
    <property type="entry name" value="SANT_MTA3_like"/>
    <property type="match status" value="1"/>
</dbReference>
<keyword evidence="2" id="KW-0678">Repressor</keyword>
<dbReference type="InterPro" id="IPR000949">
    <property type="entry name" value="ELM2_dom"/>
</dbReference>
<dbReference type="FunFam" id="1.10.10.60:FF:000025">
    <property type="entry name" value="Mesoderm induction early response 1, transcriptional regulator"/>
    <property type="match status" value="1"/>
</dbReference>
<keyword evidence="5" id="KW-0539">Nucleus</keyword>
<dbReference type="PANTHER" id="PTHR10865">
    <property type="entry name" value="METASTASIS-ASSOCIATED PROTEIN AND MESODERM INDUCTION EARLY RESPONSE PROTEIN"/>
    <property type="match status" value="1"/>
</dbReference>
<dbReference type="InterPro" id="IPR001005">
    <property type="entry name" value="SANT/Myb"/>
</dbReference>
<evidence type="ECO:0000256" key="4">
    <source>
        <dbReference type="ARBA" id="ARBA00023163"/>
    </source>
</evidence>
<dbReference type="InterPro" id="IPR009057">
    <property type="entry name" value="Homeodomain-like_sf"/>
</dbReference>
<feature type="domain" description="SANT" evidence="8">
    <location>
        <begin position="225"/>
        <end position="277"/>
    </location>
</feature>
<evidence type="ECO:0000256" key="2">
    <source>
        <dbReference type="ARBA" id="ARBA00022491"/>
    </source>
</evidence>
<proteinExistence type="predicted"/>
<dbReference type="PANTHER" id="PTHR10865:SF28">
    <property type="entry name" value="ELM2 DOMAIN-CONTAINING PROTEIN"/>
    <property type="match status" value="1"/>
</dbReference>
<evidence type="ECO:0000256" key="6">
    <source>
        <dbReference type="SAM" id="MobiDB-lite"/>
    </source>
</evidence>
<evidence type="ECO:0000256" key="5">
    <source>
        <dbReference type="ARBA" id="ARBA00023242"/>
    </source>
</evidence>
<dbReference type="InterPro" id="IPR045787">
    <property type="entry name" value="MIER1/3_C"/>
</dbReference>
<dbReference type="InterPro" id="IPR017884">
    <property type="entry name" value="SANT_dom"/>
</dbReference>
<evidence type="ECO:0000256" key="3">
    <source>
        <dbReference type="ARBA" id="ARBA00023015"/>
    </source>
</evidence>
<dbReference type="GO" id="GO:0005654">
    <property type="term" value="C:nucleoplasm"/>
    <property type="evidence" value="ECO:0007669"/>
    <property type="project" value="TreeGrafter"/>
</dbReference>
<dbReference type="Pfam" id="PF01448">
    <property type="entry name" value="ELM2"/>
    <property type="match status" value="1"/>
</dbReference>
<evidence type="ECO:0000313" key="9">
    <source>
        <dbReference type="EMBL" id="CAH1168883.1"/>
    </source>
</evidence>
<feature type="region of interest" description="Disordered" evidence="6">
    <location>
        <begin position="309"/>
        <end position="342"/>
    </location>
</feature>
<accession>A0A9P0GP10</accession>
<keyword evidence="3" id="KW-0805">Transcription regulation</keyword>
<comment type="subcellular location">
    <subcellularLocation>
        <location evidence="1">Nucleus</location>
    </subcellularLocation>
</comment>
<dbReference type="PROSITE" id="PS51293">
    <property type="entry name" value="SANT"/>
    <property type="match status" value="1"/>
</dbReference>
<keyword evidence="10" id="KW-1185">Reference proteome</keyword>
<evidence type="ECO:0000313" key="10">
    <source>
        <dbReference type="Proteomes" id="UP001153712"/>
    </source>
</evidence>
<dbReference type="SUPFAM" id="SSF46689">
    <property type="entry name" value="Homeodomain-like"/>
    <property type="match status" value="1"/>
</dbReference>
<feature type="region of interest" description="Disordered" evidence="6">
    <location>
        <begin position="1"/>
        <end position="30"/>
    </location>
</feature>
<dbReference type="Proteomes" id="UP001153712">
    <property type="component" value="Chromosome 2"/>
</dbReference>
<name>A0A9P0GP10_PHYSR</name>
<dbReference type="PROSITE" id="PS51156">
    <property type="entry name" value="ELM2"/>
    <property type="match status" value="1"/>
</dbReference>
<evidence type="ECO:0000256" key="1">
    <source>
        <dbReference type="ARBA" id="ARBA00004123"/>
    </source>
</evidence>
<evidence type="ECO:0000259" key="8">
    <source>
        <dbReference type="PROSITE" id="PS51293"/>
    </source>
</evidence>
<sequence>MEKARKFAEKNSTTDDDDKSSDSSVETLTNDFVEDIRLEREDSSSSGENFVISRMKKKVLYLTENQENESPRRINKVTRHPTLRPYYDSSHDKYPDASRLLRSKVNDEEDGHYTYNPDDIENHAILKTIMVGSDFQAQVPEGLCHYDDALPYENDDKLIWDPYVIENSVVEDYLKTAECVNKPPLPLGNHLRDNEQYLYLLQQCGHNVEEALRRLKMNLSLGNENMMSPWSEEECRNFEAGVRAFGKNFYLTQQNKVRTRSVGELVQFYYLWKKSERHDIFANKVRLEKKKYALHPGVTDFMDRFLEDQDSSMRDSSSSPNTQVADDKKCQVNQNVSSKSET</sequence>
<feature type="domain" description="ELM2" evidence="7">
    <location>
        <begin position="127"/>
        <end position="219"/>
    </location>
</feature>
<dbReference type="InterPro" id="IPR040138">
    <property type="entry name" value="MIER/MTA"/>
</dbReference>
<organism evidence="9 10">
    <name type="scientific">Phyllotreta striolata</name>
    <name type="common">Striped flea beetle</name>
    <name type="synonym">Crioceris striolata</name>
    <dbReference type="NCBI Taxonomy" id="444603"/>
    <lineage>
        <taxon>Eukaryota</taxon>
        <taxon>Metazoa</taxon>
        <taxon>Ecdysozoa</taxon>
        <taxon>Arthropoda</taxon>
        <taxon>Hexapoda</taxon>
        <taxon>Insecta</taxon>
        <taxon>Pterygota</taxon>
        <taxon>Neoptera</taxon>
        <taxon>Endopterygota</taxon>
        <taxon>Coleoptera</taxon>
        <taxon>Polyphaga</taxon>
        <taxon>Cucujiformia</taxon>
        <taxon>Chrysomeloidea</taxon>
        <taxon>Chrysomelidae</taxon>
        <taxon>Galerucinae</taxon>
        <taxon>Alticini</taxon>
        <taxon>Phyllotreta</taxon>
    </lineage>
</organism>
<dbReference type="OrthoDB" id="5916873at2759"/>
<evidence type="ECO:0008006" key="11">
    <source>
        <dbReference type="Google" id="ProtNLM"/>
    </source>
</evidence>
<dbReference type="GO" id="GO:0000122">
    <property type="term" value="P:negative regulation of transcription by RNA polymerase II"/>
    <property type="evidence" value="ECO:0007669"/>
    <property type="project" value="TreeGrafter"/>
</dbReference>
<keyword evidence="4" id="KW-0804">Transcription</keyword>
<dbReference type="GO" id="GO:0003714">
    <property type="term" value="F:transcription corepressor activity"/>
    <property type="evidence" value="ECO:0007669"/>
    <property type="project" value="TreeGrafter"/>
</dbReference>